<dbReference type="KEGG" id="lww:102745128"/>
<evidence type="ECO:0000256" key="1">
    <source>
        <dbReference type="ARBA" id="ARBA00010940"/>
    </source>
</evidence>
<keyword evidence="7" id="KW-1185">Reference proteome</keyword>
<keyword evidence="4" id="KW-0804">Transcription</keyword>
<feature type="compositionally biased region" description="Low complexity" evidence="5">
    <location>
        <begin position="233"/>
        <end position="243"/>
    </location>
</feature>
<reference evidence="8" key="1">
    <citation type="submission" date="2025-08" db="UniProtKB">
        <authorList>
            <consortium name="RefSeq"/>
        </authorList>
    </citation>
    <scope>IDENTIFICATION</scope>
    <source>
        <tissue evidence="8">Liver</tissue>
    </source>
</reference>
<dbReference type="RefSeq" id="XP_006731840.1">
    <property type="nucleotide sequence ID" value="XM_006731777.2"/>
</dbReference>
<dbReference type="GO" id="GO:0005634">
    <property type="term" value="C:nucleus"/>
    <property type="evidence" value="ECO:0007669"/>
    <property type="project" value="TreeGrafter"/>
</dbReference>
<dbReference type="InterPro" id="IPR037241">
    <property type="entry name" value="E2F-DP_heterodim"/>
</dbReference>
<accession>A0A2U3XK35</accession>
<dbReference type="GO" id="GO:0051726">
    <property type="term" value="P:regulation of cell cycle"/>
    <property type="evidence" value="ECO:0007669"/>
    <property type="project" value="InterPro"/>
</dbReference>
<feature type="domain" description="Transcription factor DP C-terminal" evidence="6">
    <location>
        <begin position="103"/>
        <end position="183"/>
    </location>
</feature>
<feature type="compositionally biased region" description="Acidic residues" evidence="5">
    <location>
        <begin position="255"/>
        <end position="270"/>
    </location>
</feature>
<sequence>MTAKNVGLTSTNAELRGFIDQNLSPTKGNISFVAFPVSSTNSPTKILPKTLGPINVNVGPQMIISTPQRLTSSGSVLIGSPYTPAPAMVTQTHIAEATGWVPGDRKRAREFIDSDFSERFEYLFNFDNTFEIHDDIEVLKRMGMSFGLESGKCSLEDLKLAKSLVPKALEGYITEISTGPSWLNQGLLLNSTQSVSNLDLTAGATLSQSSVNQGLCLDAEVALATGQFLAPNSHQSSSAASHCSESRGETPCSFNDDDEEDDEEDSSSPE</sequence>
<dbReference type="GeneID" id="102745128"/>
<feature type="region of interest" description="Disordered" evidence="5">
    <location>
        <begin position="232"/>
        <end position="270"/>
    </location>
</feature>
<evidence type="ECO:0000256" key="3">
    <source>
        <dbReference type="ARBA" id="ARBA00023125"/>
    </source>
</evidence>
<comment type="similarity">
    <text evidence="1">Belongs to the E2F/DP family.</text>
</comment>
<evidence type="ECO:0000256" key="5">
    <source>
        <dbReference type="SAM" id="MobiDB-lite"/>
    </source>
</evidence>
<keyword evidence="2" id="KW-0805">Transcription regulation</keyword>
<evidence type="ECO:0000313" key="7">
    <source>
        <dbReference type="Proteomes" id="UP000245341"/>
    </source>
</evidence>
<evidence type="ECO:0000313" key="8">
    <source>
        <dbReference type="RefSeq" id="XP_006731840.1"/>
    </source>
</evidence>
<organism evidence="7 8">
    <name type="scientific">Leptonychotes weddellii</name>
    <name type="common">Weddell seal</name>
    <name type="synonym">Otaria weddellii</name>
    <dbReference type="NCBI Taxonomy" id="9713"/>
    <lineage>
        <taxon>Eukaryota</taxon>
        <taxon>Metazoa</taxon>
        <taxon>Chordata</taxon>
        <taxon>Craniata</taxon>
        <taxon>Vertebrata</taxon>
        <taxon>Euteleostomi</taxon>
        <taxon>Mammalia</taxon>
        <taxon>Eutheria</taxon>
        <taxon>Laurasiatheria</taxon>
        <taxon>Carnivora</taxon>
        <taxon>Caniformia</taxon>
        <taxon>Pinnipedia</taxon>
        <taxon>Phocidae</taxon>
        <taxon>Monachinae</taxon>
        <taxon>Lobodontini</taxon>
        <taxon>Leptonychotes</taxon>
    </lineage>
</organism>
<dbReference type="Gene3D" id="1.20.140.80">
    <property type="entry name" value="Transcription factor DP"/>
    <property type="match status" value="1"/>
</dbReference>
<evidence type="ECO:0000256" key="2">
    <source>
        <dbReference type="ARBA" id="ARBA00023015"/>
    </source>
</evidence>
<evidence type="ECO:0000256" key="4">
    <source>
        <dbReference type="ARBA" id="ARBA00023163"/>
    </source>
</evidence>
<dbReference type="SMART" id="SM01138">
    <property type="entry name" value="DP"/>
    <property type="match status" value="1"/>
</dbReference>
<name>A0A2U3XK35_LEPWE</name>
<dbReference type="SUPFAM" id="SSF144074">
    <property type="entry name" value="E2F-DP heterodimerization region"/>
    <property type="match status" value="1"/>
</dbReference>
<dbReference type="Proteomes" id="UP000245341">
    <property type="component" value="Unplaced"/>
</dbReference>
<dbReference type="AlphaFoldDB" id="A0A2U3XK35"/>
<dbReference type="OrthoDB" id="552115at2759"/>
<dbReference type="InterPro" id="IPR014889">
    <property type="entry name" value="Transc_factor_DP_C"/>
</dbReference>
<dbReference type="STRING" id="9713.A0A2U3XK35"/>
<dbReference type="GO" id="GO:0000977">
    <property type="term" value="F:RNA polymerase II transcription regulatory region sequence-specific DNA binding"/>
    <property type="evidence" value="ECO:0007669"/>
    <property type="project" value="TreeGrafter"/>
</dbReference>
<dbReference type="PANTHER" id="PTHR12548:SF5">
    <property type="entry name" value="TRANSCRIPTION FACTOR DP-2"/>
    <property type="match status" value="1"/>
</dbReference>
<dbReference type="GO" id="GO:0005667">
    <property type="term" value="C:transcription regulator complex"/>
    <property type="evidence" value="ECO:0007669"/>
    <property type="project" value="InterPro"/>
</dbReference>
<protein>
    <submittedName>
        <fullName evidence="8">Transcription factor Dp-2</fullName>
    </submittedName>
</protein>
<evidence type="ECO:0000259" key="6">
    <source>
        <dbReference type="SMART" id="SM01138"/>
    </source>
</evidence>
<keyword evidence="3" id="KW-0238">DNA-binding</keyword>
<gene>
    <name evidence="8" type="primary">LOC102745128</name>
</gene>
<dbReference type="InterPro" id="IPR015648">
    <property type="entry name" value="Transcrpt_fac_DP"/>
</dbReference>
<proteinExistence type="inferred from homology"/>
<dbReference type="GO" id="GO:0000981">
    <property type="term" value="F:DNA-binding transcription factor activity, RNA polymerase II-specific"/>
    <property type="evidence" value="ECO:0007669"/>
    <property type="project" value="TreeGrafter"/>
</dbReference>
<dbReference type="Pfam" id="PF08781">
    <property type="entry name" value="DP"/>
    <property type="match status" value="1"/>
</dbReference>
<dbReference type="InterPro" id="IPR038168">
    <property type="entry name" value="TF_DP_C_sf"/>
</dbReference>
<dbReference type="PANTHER" id="PTHR12548">
    <property type="entry name" value="TRANSCRIPTION FACTOR DP"/>
    <property type="match status" value="1"/>
</dbReference>